<reference evidence="1 2" key="1">
    <citation type="submission" date="2023-03" db="EMBL/GenBank/DDBJ databases">
        <title>High-quality genome of Scylla paramamosain provides insights in environmental adaptation.</title>
        <authorList>
            <person name="Zhang L."/>
        </authorList>
    </citation>
    <scope>NUCLEOTIDE SEQUENCE [LARGE SCALE GENOMIC DNA]</scope>
    <source>
        <strain evidence="1">LZ_2023a</strain>
        <tissue evidence="1">Muscle</tissue>
    </source>
</reference>
<dbReference type="PANTHER" id="PTHR13192:SF3">
    <property type="entry name" value="COBALAMIN TRAFFICKING PROTEIN CBLD"/>
    <property type="match status" value="1"/>
</dbReference>
<proteinExistence type="predicted"/>
<comment type="caution">
    <text evidence="1">The sequence shown here is derived from an EMBL/GenBank/DDBJ whole genome shotgun (WGS) entry which is preliminary data.</text>
</comment>
<evidence type="ECO:0000313" key="2">
    <source>
        <dbReference type="Proteomes" id="UP001487740"/>
    </source>
</evidence>
<dbReference type="EMBL" id="JARAKH010000044">
    <property type="protein sequence ID" value="KAK8378984.1"/>
    <property type="molecule type" value="Genomic_DNA"/>
</dbReference>
<keyword evidence="2" id="KW-1185">Reference proteome</keyword>
<dbReference type="AlphaFoldDB" id="A0AAW0SVQ6"/>
<dbReference type="Proteomes" id="UP001487740">
    <property type="component" value="Unassembled WGS sequence"/>
</dbReference>
<accession>A0AAW0SVQ6</accession>
<evidence type="ECO:0008006" key="3">
    <source>
        <dbReference type="Google" id="ProtNLM"/>
    </source>
</evidence>
<evidence type="ECO:0000313" key="1">
    <source>
        <dbReference type="EMBL" id="KAK8378984.1"/>
    </source>
</evidence>
<gene>
    <name evidence="1" type="ORF">O3P69_009610</name>
</gene>
<sequence length="337" mass="38031">MLPCFKHAHSNWRRAEGCQLVPSLWQCVCNTTLYYSLRRCEVPKSERAALVMAARLLYSGDRVVTVSARSLRSLCAGRRLFSSQGSNNSNEATPPPDVKEVATEQLDTWLDIRAGIFGPSDQRLPLPGNVGLSHHLGTPTRAPPPPQLTSVLPRPPVPDILTYKTNHENQLQALGHVRCRSAPDLIKKDFLDLFPGRNLRDGPLSVVTLSQRTKHDMSCWSEDMENEREELQLYFILAAEDICAILQREGYWADFIDPASGRPFLGQFTNSTLFETDERYRHLGFRIDDLGCCKVISHRNWGTHVFVGAIFTNAPMDSEVLEQALTKHERSRSPNEH</sequence>
<dbReference type="PANTHER" id="PTHR13192">
    <property type="entry name" value="MY011 PROTEIN"/>
    <property type="match status" value="1"/>
</dbReference>
<dbReference type="GO" id="GO:0009235">
    <property type="term" value="P:cobalamin metabolic process"/>
    <property type="evidence" value="ECO:0007669"/>
    <property type="project" value="InterPro"/>
</dbReference>
<protein>
    <recommendedName>
        <fullName evidence="3">Methylmalonic aciduria and homocystinuria type D protein, mitochondrial</fullName>
    </recommendedName>
</protein>
<name>A0AAW0SVQ6_SCYPA</name>
<dbReference type="Pfam" id="PF10229">
    <property type="entry name" value="MMADHC"/>
    <property type="match status" value="2"/>
</dbReference>
<dbReference type="InterPro" id="IPR019362">
    <property type="entry name" value="MMADHC"/>
</dbReference>
<organism evidence="1 2">
    <name type="scientific">Scylla paramamosain</name>
    <name type="common">Mud crab</name>
    <dbReference type="NCBI Taxonomy" id="85552"/>
    <lineage>
        <taxon>Eukaryota</taxon>
        <taxon>Metazoa</taxon>
        <taxon>Ecdysozoa</taxon>
        <taxon>Arthropoda</taxon>
        <taxon>Crustacea</taxon>
        <taxon>Multicrustacea</taxon>
        <taxon>Malacostraca</taxon>
        <taxon>Eumalacostraca</taxon>
        <taxon>Eucarida</taxon>
        <taxon>Decapoda</taxon>
        <taxon>Pleocyemata</taxon>
        <taxon>Brachyura</taxon>
        <taxon>Eubrachyura</taxon>
        <taxon>Portunoidea</taxon>
        <taxon>Portunidae</taxon>
        <taxon>Portuninae</taxon>
        <taxon>Scylla</taxon>
    </lineage>
</organism>